<dbReference type="EMBL" id="VIVL01000017">
    <property type="protein sequence ID" value="TWD75590.1"/>
    <property type="molecule type" value="Genomic_DNA"/>
</dbReference>
<proteinExistence type="predicted"/>
<reference evidence="2 3" key="1">
    <citation type="submission" date="2019-06" db="EMBL/GenBank/DDBJ databases">
        <title>Sorghum-associated microbial communities from plants grown in Nebraska, USA.</title>
        <authorList>
            <person name="Schachtman D."/>
        </authorList>
    </citation>
    <scope>NUCLEOTIDE SEQUENCE [LARGE SCALE GENOMIC DNA]</scope>
    <source>
        <strain evidence="2 3">T529</strain>
    </source>
</reference>
<dbReference type="AlphaFoldDB" id="A0A561B9V9"/>
<dbReference type="RefSeq" id="WP_145747326.1">
    <property type="nucleotide sequence ID" value="NZ_VIVL01000017.1"/>
</dbReference>
<comment type="caution">
    <text evidence="2">The sequence shown here is derived from an EMBL/GenBank/DDBJ whole genome shotgun (WGS) entry which is preliminary data.</text>
</comment>
<evidence type="ECO:0000313" key="3">
    <source>
        <dbReference type="Proteomes" id="UP000319722"/>
    </source>
</evidence>
<evidence type="ECO:0000256" key="1">
    <source>
        <dbReference type="SAM" id="MobiDB-lite"/>
    </source>
</evidence>
<sequence length="86" mass="8838">MTRAPRSLGSGDGSRPTTDGGVDNIGAGEKFAGSSSAAGEPDSAPVPAEGMARKRKDAEASRHDDSAAFGLREDLRPKTNQEPSKP</sequence>
<feature type="compositionally biased region" description="Basic and acidic residues" evidence="1">
    <location>
        <begin position="56"/>
        <end position="86"/>
    </location>
</feature>
<dbReference type="OrthoDB" id="8911952at2"/>
<feature type="region of interest" description="Disordered" evidence="1">
    <location>
        <begin position="1"/>
        <end position="86"/>
    </location>
</feature>
<protein>
    <submittedName>
        <fullName evidence="2">Uncharacterized protein</fullName>
    </submittedName>
</protein>
<dbReference type="Proteomes" id="UP000319722">
    <property type="component" value="Unassembled WGS sequence"/>
</dbReference>
<name>A0A561B9V9_9BURK</name>
<accession>A0A561B9V9</accession>
<organism evidence="2 3">
    <name type="scientific">Variovorax beijingensis</name>
    <dbReference type="NCBI Taxonomy" id="2496117"/>
    <lineage>
        <taxon>Bacteria</taxon>
        <taxon>Pseudomonadati</taxon>
        <taxon>Pseudomonadota</taxon>
        <taxon>Betaproteobacteria</taxon>
        <taxon>Burkholderiales</taxon>
        <taxon>Comamonadaceae</taxon>
        <taxon>Variovorax</taxon>
    </lineage>
</organism>
<gene>
    <name evidence="2" type="ORF">FB547_1177</name>
</gene>
<evidence type="ECO:0000313" key="2">
    <source>
        <dbReference type="EMBL" id="TWD75590.1"/>
    </source>
</evidence>